<feature type="region of interest" description="Disordered" evidence="3">
    <location>
        <begin position="831"/>
        <end position="855"/>
    </location>
</feature>
<keyword evidence="2" id="KW-0645">Protease</keyword>
<dbReference type="EMBL" id="CAJPIZ010008254">
    <property type="protein sequence ID" value="CAG2110982.1"/>
    <property type="molecule type" value="Genomic_DNA"/>
</dbReference>
<dbReference type="PROSITE" id="PS00973">
    <property type="entry name" value="USP_2"/>
    <property type="match status" value="1"/>
</dbReference>
<dbReference type="Gene3D" id="3.90.70.10">
    <property type="entry name" value="Cysteine proteinases"/>
    <property type="match status" value="1"/>
</dbReference>
<organism evidence="5">
    <name type="scientific">Medioppia subpectinata</name>
    <dbReference type="NCBI Taxonomy" id="1979941"/>
    <lineage>
        <taxon>Eukaryota</taxon>
        <taxon>Metazoa</taxon>
        <taxon>Ecdysozoa</taxon>
        <taxon>Arthropoda</taxon>
        <taxon>Chelicerata</taxon>
        <taxon>Arachnida</taxon>
        <taxon>Acari</taxon>
        <taxon>Acariformes</taxon>
        <taxon>Sarcoptiformes</taxon>
        <taxon>Oribatida</taxon>
        <taxon>Brachypylina</taxon>
        <taxon>Oppioidea</taxon>
        <taxon>Oppiidae</taxon>
        <taxon>Medioppia</taxon>
    </lineage>
</organism>
<keyword evidence="6" id="KW-1185">Reference proteome</keyword>
<dbReference type="GO" id="GO:0016579">
    <property type="term" value="P:protein deubiquitination"/>
    <property type="evidence" value="ECO:0007669"/>
    <property type="project" value="InterPro"/>
</dbReference>
<dbReference type="InterPro" id="IPR050164">
    <property type="entry name" value="Peptidase_C19"/>
</dbReference>
<dbReference type="PROSITE" id="PS00972">
    <property type="entry name" value="USP_1"/>
    <property type="match status" value="1"/>
</dbReference>
<dbReference type="GO" id="GO:0006508">
    <property type="term" value="P:proteolysis"/>
    <property type="evidence" value="ECO:0007669"/>
    <property type="project" value="UniProtKB-KW"/>
</dbReference>
<dbReference type="PANTHER" id="PTHR24006:SF747">
    <property type="entry name" value="UBIQUITIN CARBOXYL-TERMINAL HYDROLASE 20"/>
    <property type="match status" value="1"/>
</dbReference>
<dbReference type="InterPro" id="IPR028889">
    <property type="entry name" value="USP"/>
</dbReference>
<evidence type="ECO:0000256" key="3">
    <source>
        <dbReference type="SAM" id="MobiDB-lite"/>
    </source>
</evidence>
<gene>
    <name evidence="5" type="ORF">OSB1V03_LOCUS10964</name>
</gene>
<keyword evidence="2" id="KW-0833">Ubl conjugation pathway</keyword>
<dbReference type="AlphaFoldDB" id="A0A7R9KY73"/>
<dbReference type="Pfam" id="PF25294">
    <property type="entry name" value="RENR_N"/>
    <property type="match status" value="1"/>
</dbReference>
<sequence>MLDKKTIGSQDFYGSQTPHKKRQRSGGQAVIDENHNPLKRHNNANHKHKKGTQNDSDLGSAQKMYSFPSHCLISHKEMNHMNNGFSRKFRNDCRNPKRLNGGNSRVERHDTLVSERHESMRMDMKTLMANSCQDNSLKTPQTKSPEITHNQKITHYFQKSVNNESLIPLSEEKTSERNDVIFDDWWVDDDVPNSDVIEVFDANCPFGLKNLGNTCYMNSVLQCLFALRFFINDLETSFEQMNPKSDFSMTESLLNLYNQYNSLRTNEDNWSGEDLETSLWRLKDCVGQKSSLFQTSGQQDAAEFFTHVIDTIAEEFETSCNKNLIWDHFGYEMTRSLECKTCGNETKIDNEKFHALGLTLPDDHSLTTGLRDFLKDETTGHQCVSENCSANENVLRKSFTKHSKALFLQLGRYTEDGSKRTESVAVPQVIHLSAQHVRTPSSPKLQDMSRVVRKISFDDEEVDNEVVYQLVAVICHHGISLSVGHYTSFVFNSDNNQWYSCDDNRISKTDFDWVEKSNVLLLVFIGVQCMAGASAQESDLFLMTSPESVRLSDSTQPMDSTSVADFLSLTLGYSLPKAFEWSGVTAITDVFSLAKACVTVRLSGHHDIQMQAIKRIPIVGAVQHEWDVLSLQAFEWSGVTAITDVFSLAKACVTVRLSGHHDIQMQAIKRIPIVGAVQHEWDVLSHRTEQRFAANERLIFRMEDTFDGNSFLDSSAEQRLSNGLKRKEIQELVTTGDRNDDNIKAFVLELETIYEILDSLKTSNKLSAIRGLFSFDISSFDAILSDQKYEESTQDFRRIYGDKVVVAVFQQRRQSPHLVRNTRDTKREKIAKRPQIHYSYAKSLSSASPQPNKPY</sequence>
<evidence type="ECO:0000313" key="5">
    <source>
        <dbReference type="EMBL" id="CAD7630552.1"/>
    </source>
</evidence>
<dbReference type="PROSITE" id="PS50235">
    <property type="entry name" value="USP_3"/>
    <property type="match status" value="1"/>
</dbReference>
<dbReference type="PANTHER" id="PTHR24006">
    <property type="entry name" value="UBIQUITIN CARBOXYL-TERMINAL HYDROLASE"/>
    <property type="match status" value="1"/>
</dbReference>
<dbReference type="OrthoDB" id="6516123at2759"/>
<feature type="region of interest" description="Disordered" evidence="3">
    <location>
        <begin position="1"/>
        <end position="61"/>
    </location>
</feature>
<dbReference type="CDD" id="cd02257">
    <property type="entry name" value="Peptidase_C19"/>
    <property type="match status" value="1"/>
</dbReference>
<dbReference type="EC" id="3.4.19.12" evidence="2"/>
<dbReference type="Pfam" id="PF00443">
    <property type="entry name" value="UCH"/>
    <property type="match status" value="1"/>
</dbReference>
<evidence type="ECO:0000256" key="2">
    <source>
        <dbReference type="RuleBase" id="RU366025"/>
    </source>
</evidence>
<dbReference type="GO" id="GO:0005634">
    <property type="term" value="C:nucleus"/>
    <property type="evidence" value="ECO:0007669"/>
    <property type="project" value="TreeGrafter"/>
</dbReference>
<dbReference type="SUPFAM" id="SSF54001">
    <property type="entry name" value="Cysteine proteinases"/>
    <property type="match status" value="1"/>
</dbReference>
<dbReference type="Proteomes" id="UP000759131">
    <property type="component" value="Unassembled WGS sequence"/>
</dbReference>
<accession>A0A7R9KY73</accession>
<evidence type="ECO:0000313" key="6">
    <source>
        <dbReference type="Proteomes" id="UP000759131"/>
    </source>
</evidence>
<feature type="compositionally biased region" description="Basic residues" evidence="3">
    <location>
        <begin position="37"/>
        <end position="51"/>
    </location>
</feature>
<feature type="compositionally biased region" description="Polar residues" evidence="3">
    <location>
        <begin position="842"/>
        <end position="855"/>
    </location>
</feature>
<keyword evidence="2" id="KW-0378">Hydrolase</keyword>
<reference evidence="5" key="1">
    <citation type="submission" date="2020-11" db="EMBL/GenBank/DDBJ databases">
        <authorList>
            <person name="Tran Van P."/>
        </authorList>
    </citation>
    <scope>NUCLEOTIDE SEQUENCE</scope>
</reference>
<dbReference type="InterPro" id="IPR001394">
    <property type="entry name" value="Peptidase_C19_UCH"/>
</dbReference>
<dbReference type="InterPro" id="IPR018200">
    <property type="entry name" value="USP_CS"/>
</dbReference>
<dbReference type="EMBL" id="OC862829">
    <property type="protein sequence ID" value="CAD7630552.1"/>
    <property type="molecule type" value="Genomic_DNA"/>
</dbReference>
<comment type="similarity">
    <text evidence="1 2">Belongs to the peptidase C19 family.</text>
</comment>
<name>A0A7R9KY73_9ACAR</name>
<proteinExistence type="inferred from homology"/>
<keyword evidence="2" id="KW-0788">Thiol protease</keyword>
<dbReference type="InterPro" id="IPR057318">
    <property type="entry name" value="RENR_N"/>
</dbReference>
<dbReference type="InterPro" id="IPR038765">
    <property type="entry name" value="Papain-like_cys_pep_sf"/>
</dbReference>
<feature type="domain" description="USP" evidence="4">
    <location>
        <begin position="206"/>
        <end position="527"/>
    </location>
</feature>
<feature type="compositionally biased region" description="Polar residues" evidence="3">
    <location>
        <begin position="7"/>
        <end position="17"/>
    </location>
</feature>
<dbReference type="GO" id="GO:0005829">
    <property type="term" value="C:cytosol"/>
    <property type="evidence" value="ECO:0007669"/>
    <property type="project" value="TreeGrafter"/>
</dbReference>
<evidence type="ECO:0000259" key="4">
    <source>
        <dbReference type="PROSITE" id="PS50235"/>
    </source>
</evidence>
<protein>
    <recommendedName>
        <fullName evidence="2">Ubiquitin carboxyl-terminal hydrolase</fullName>
        <ecNumber evidence="2">3.4.19.12</ecNumber>
    </recommendedName>
</protein>
<dbReference type="GO" id="GO:0004843">
    <property type="term" value="F:cysteine-type deubiquitinase activity"/>
    <property type="evidence" value="ECO:0007669"/>
    <property type="project" value="UniProtKB-UniRule"/>
</dbReference>
<evidence type="ECO:0000256" key="1">
    <source>
        <dbReference type="ARBA" id="ARBA00009085"/>
    </source>
</evidence>
<comment type="catalytic activity">
    <reaction evidence="2">
        <text>Thiol-dependent hydrolysis of ester, thioester, amide, peptide and isopeptide bonds formed by the C-terminal Gly of ubiquitin (a 76-residue protein attached to proteins as an intracellular targeting signal).</text>
        <dbReference type="EC" id="3.4.19.12"/>
    </reaction>
</comment>